<feature type="compositionally biased region" description="Low complexity" evidence="1">
    <location>
        <begin position="8"/>
        <end position="21"/>
    </location>
</feature>
<dbReference type="Proteomes" id="UP000654947">
    <property type="component" value="Unassembled WGS sequence"/>
</dbReference>
<organism evidence="2 3">
    <name type="scientific">Nocardiopsis kunsanensis</name>
    <dbReference type="NCBI Taxonomy" id="141693"/>
    <lineage>
        <taxon>Bacteria</taxon>
        <taxon>Bacillati</taxon>
        <taxon>Actinomycetota</taxon>
        <taxon>Actinomycetes</taxon>
        <taxon>Streptosporangiales</taxon>
        <taxon>Nocardiopsidaceae</taxon>
        <taxon>Nocardiopsis</taxon>
    </lineage>
</organism>
<gene>
    <name evidence="2" type="ORF">GCM10007147_18290</name>
</gene>
<comment type="caution">
    <text evidence="2">The sequence shown here is derived from an EMBL/GenBank/DDBJ whole genome shotgun (WGS) entry which is preliminary data.</text>
</comment>
<keyword evidence="3" id="KW-1185">Reference proteome</keyword>
<evidence type="ECO:0000313" key="2">
    <source>
        <dbReference type="EMBL" id="GHD23295.1"/>
    </source>
</evidence>
<protein>
    <submittedName>
        <fullName evidence="2">Uncharacterized protein</fullName>
    </submittedName>
</protein>
<evidence type="ECO:0000313" key="3">
    <source>
        <dbReference type="Proteomes" id="UP000654947"/>
    </source>
</evidence>
<proteinExistence type="predicted"/>
<sequence>MAVPDFPPGRVRSSSSPLRVSPGFAPGSLLHEVEFDWPDEDIGYLVRQVGEGSGQLPSPYGTGDPAPGGAGLTPHAGVR</sequence>
<dbReference type="EMBL" id="BMXL01000007">
    <property type="protein sequence ID" value="GHD23295.1"/>
    <property type="molecule type" value="Genomic_DNA"/>
</dbReference>
<evidence type="ECO:0000256" key="1">
    <source>
        <dbReference type="SAM" id="MobiDB-lite"/>
    </source>
</evidence>
<feature type="region of interest" description="Disordered" evidence="1">
    <location>
        <begin position="50"/>
        <end position="79"/>
    </location>
</feature>
<accession>A0A919CH88</accession>
<feature type="region of interest" description="Disordered" evidence="1">
    <location>
        <begin position="1"/>
        <end position="21"/>
    </location>
</feature>
<reference evidence="2 3" key="1">
    <citation type="journal article" date="2014" name="Int. J. Syst. Evol. Microbiol.">
        <title>Complete genome sequence of Corynebacterium casei LMG S-19264T (=DSM 44701T), isolated from a smear-ripened cheese.</title>
        <authorList>
            <consortium name="US DOE Joint Genome Institute (JGI-PGF)"/>
            <person name="Walter F."/>
            <person name="Albersmeier A."/>
            <person name="Kalinowski J."/>
            <person name="Ruckert C."/>
        </authorList>
    </citation>
    <scope>NUCLEOTIDE SEQUENCE [LARGE SCALE GENOMIC DNA]</scope>
    <source>
        <strain evidence="2 3">KCTC 19473</strain>
    </source>
</reference>
<name>A0A919CH88_9ACTN</name>
<dbReference type="AlphaFoldDB" id="A0A919CH88"/>